<dbReference type="Pfam" id="PF13426">
    <property type="entry name" value="PAS_9"/>
    <property type="match status" value="1"/>
</dbReference>
<dbReference type="InterPro" id="IPR000014">
    <property type="entry name" value="PAS"/>
</dbReference>
<keyword evidence="13" id="KW-0812">Transmembrane</keyword>
<dbReference type="SMART" id="SM00388">
    <property type="entry name" value="HisKA"/>
    <property type="match status" value="1"/>
</dbReference>
<keyword evidence="11" id="KW-0131">Cell cycle</keyword>
<evidence type="ECO:0000256" key="11">
    <source>
        <dbReference type="ARBA" id="ARBA00023306"/>
    </source>
</evidence>
<dbReference type="SUPFAM" id="SSF55874">
    <property type="entry name" value="ATPase domain of HSP90 chaperone/DNA topoisomerase II/histidine kinase"/>
    <property type="match status" value="1"/>
</dbReference>
<comment type="caution">
    <text evidence="17">The sequence shown here is derived from an EMBL/GenBank/DDBJ whole genome shotgun (WGS) entry which is preliminary data.</text>
</comment>
<evidence type="ECO:0000256" key="1">
    <source>
        <dbReference type="ARBA" id="ARBA00000085"/>
    </source>
</evidence>
<evidence type="ECO:0000313" key="17">
    <source>
        <dbReference type="EMBL" id="KYC54236.1"/>
    </source>
</evidence>
<dbReference type="FunFam" id="3.30.565.10:FF:000010">
    <property type="entry name" value="Sensor histidine kinase RcsC"/>
    <property type="match status" value="1"/>
</dbReference>
<dbReference type="CDD" id="cd00082">
    <property type="entry name" value="HisKA"/>
    <property type="match status" value="1"/>
</dbReference>
<dbReference type="PROSITE" id="PS50113">
    <property type="entry name" value="PAC"/>
    <property type="match status" value="2"/>
</dbReference>
<keyword evidence="8" id="KW-0067">ATP-binding</keyword>
<dbReference type="SMART" id="SM00387">
    <property type="entry name" value="HATPase_c"/>
    <property type="match status" value="1"/>
</dbReference>
<keyword evidence="10 13" id="KW-0472">Membrane</keyword>
<keyword evidence="13" id="KW-1133">Transmembrane helix</keyword>
<feature type="domain" description="PAC" evidence="16">
    <location>
        <begin position="546"/>
        <end position="600"/>
    </location>
</feature>
<organism evidence="17 18">
    <name type="scientific">Candidatus Methanofastidiosum methylothiophilum</name>
    <dbReference type="NCBI Taxonomy" id="1705564"/>
    <lineage>
        <taxon>Archaea</taxon>
        <taxon>Methanobacteriati</taxon>
        <taxon>Methanobacteriota</taxon>
        <taxon>Stenosarchaea group</taxon>
        <taxon>Candidatus Methanofastidiosia</taxon>
        <taxon>Candidatus Methanofastidiosales</taxon>
        <taxon>Candidatus Methanofastidiosaceae</taxon>
        <taxon>Candidatus Methanofastidiosum</taxon>
    </lineage>
</organism>
<dbReference type="InterPro" id="IPR001638">
    <property type="entry name" value="Solute-binding_3/MltF_N"/>
</dbReference>
<gene>
    <name evidence="17" type="primary">bat_1</name>
    <name evidence="17" type="ORF">AMQ74_00104</name>
</gene>
<keyword evidence="5" id="KW-0808">Transferase</keyword>
<dbReference type="InterPro" id="IPR004358">
    <property type="entry name" value="Sig_transdc_His_kin-like_C"/>
</dbReference>
<feature type="coiled-coil region" evidence="12">
    <location>
        <begin position="462"/>
        <end position="489"/>
    </location>
</feature>
<dbReference type="Pfam" id="PF00497">
    <property type="entry name" value="SBP_bac_3"/>
    <property type="match status" value="1"/>
</dbReference>
<keyword evidence="7" id="KW-0418">Kinase</keyword>
<dbReference type="Gene3D" id="3.30.450.20">
    <property type="entry name" value="PAS domain"/>
    <property type="match status" value="2"/>
</dbReference>
<comment type="subcellular location">
    <subcellularLocation>
        <location evidence="2">Membrane</location>
    </subcellularLocation>
</comment>
<dbReference type="NCBIfam" id="TIGR00229">
    <property type="entry name" value="sensory_box"/>
    <property type="match status" value="2"/>
</dbReference>
<evidence type="ECO:0000256" key="2">
    <source>
        <dbReference type="ARBA" id="ARBA00004370"/>
    </source>
</evidence>
<dbReference type="Proteomes" id="UP000075578">
    <property type="component" value="Unassembled WGS sequence"/>
</dbReference>
<dbReference type="EC" id="2.7.13.3" evidence="3"/>
<evidence type="ECO:0000256" key="8">
    <source>
        <dbReference type="ARBA" id="ARBA00022840"/>
    </source>
</evidence>
<dbReference type="EMBL" id="LNGD01000003">
    <property type="protein sequence ID" value="KYC54236.1"/>
    <property type="molecule type" value="Genomic_DNA"/>
</dbReference>
<dbReference type="GO" id="GO:0000155">
    <property type="term" value="F:phosphorelay sensor kinase activity"/>
    <property type="evidence" value="ECO:0007669"/>
    <property type="project" value="InterPro"/>
</dbReference>
<evidence type="ECO:0000256" key="4">
    <source>
        <dbReference type="ARBA" id="ARBA00022553"/>
    </source>
</evidence>
<dbReference type="CDD" id="cd16922">
    <property type="entry name" value="HATPase_EvgS-ArcB-TorS-like"/>
    <property type="match status" value="1"/>
</dbReference>
<dbReference type="PROSITE" id="PS50109">
    <property type="entry name" value="HIS_KIN"/>
    <property type="match status" value="1"/>
</dbReference>
<dbReference type="SMART" id="SM00091">
    <property type="entry name" value="PAS"/>
    <property type="match status" value="2"/>
</dbReference>
<evidence type="ECO:0000259" key="15">
    <source>
        <dbReference type="PROSITE" id="PS50112"/>
    </source>
</evidence>
<dbReference type="Gene3D" id="1.10.287.130">
    <property type="match status" value="1"/>
</dbReference>
<evidence type="ECO:0000256" key="7">
    <source>
        <dbReference type="ARBA" id="ARBA00022777"/>
    </source>
</evidence>
<dbReference type="SUPFAM" id="SSF53850">
    <property type="entry name" value="Periplasmic binding protein-like II"/>
    <property type="match status" value="1"/>
</dbReference>
<feature type="domain" description="Histidine kinase" evidence="14">
    <location>
        <begin position="618"/>
        <end position="836"/>
    </location>
</feature>
<dbReference type="PANTHER" id="PTHR43047">
    <property type="entry name" value="TWO-COMPONENT HISTIDINE PROTEIN KINASE"/>
    <property type="match status" value="1"/>
</dbReference>
<dbReference type="GO" id="GO:0005524">
    <property type="term" value="F:ATP binding"/>
    <property type="evidence" value="ECO:0007669"/>
    <property type="project" value="UniProtKB-KW"/>
</dbReference>
<accession>A0A150JAL1</accession>
<keyword evidence="12" id="KW-0175">Coiled coil</keyword>
<dbReference type="Pfam" id="PF00512">
    <property type="entry name" value="HisKA"/>
    <property type="match status" value="1"/>
</dbReference>
<dbReference type="InterPro" id="IPR036097">
    <property type="entry name" value="HisK_dim/P_sf"/>
</dbReference>
<evidence type="ECO:0000259" key="16">
    <source>
        <dbReference type="PROSITE" id="PS50113"/>
    </source>
</evidence>
<comment type="catalytic activity">
    <reaction evidence="1">
        <text>ATP + protein L-histidine = ADP + protein N-phospho-L-histidine.</text>
        <dbReference type="EC" id="2.7.13.3"/>
    </reaction>
</comment>
<keyword evidence="4" id="KW-0597">Phosphoprotein</keyword>
<reference evidence="17 18" key="1">
    <citation type="journal article" date="2016" name="ISME J.">
        <title>Chasing the elusive Euryarchaeota class WSA2: genomes reveal a uniquely fastidious methyl-reducing methanogen.</title>
        <authorList>
            <person name="Nobu M.K."/>
            <person name="Narihiro T."/>
            <person name="Kuroda K."/>
            <person name="Mei R."/>
            <person name="Liu W.T."/>
        </authorList>
    </citation>
    <scope>NUCLEOTIDE SEQUENCE [LARGE SCALE GENOMIC DNA]</scope>
    <source>
        <strain evidence="17">U1lsi0528_Bin089</strain>
    </source>
</reference>
<evidence type="ECO:0000256" key="5">
    <source>
        <dbReference type="ARBA" id="ARBA00022679"/>
    </source>
</evidence>
<dbReference type="Pfam" id="PF00989">
    <property type="entry name" value="PAS"/>
    <property type="match status" value="1"/>
</dbReference>
<dbReference type="SUPFAM" id="SSF55785">
    <property type="entry name" value="PYP-like sensor domain (PAS domain)"/>
    <property type="match status" value="2"/>
</dbReference>
<protein>
    <recommendedName>
        <fullName evidence="3">histidine kinase</fullName>
        <ecNumber evidence="3">2.7.13.3</ecNumber>
    </recommendedName>
</protein>
<dbReference type="Gene3D" id="3.30.565.10">
    <property type="entry name" value="Histidine kinase-like ATPase, C-terminal domain"/>
    <property type="match status" value="1"/>
</dbReference>
<dbReference type="FunFam" id="1.10.287.130:FF:000038">
    <property type="entry name" value="Sensory transduction histidine kinase"/>
    <property type="match status" value="1"/>
</dbReference>
<evidence type="ECO:0000256" key="10">
    <source>
        <dbReference type="ARBA" id="ARBA00023136"/>
    </source>
</evidence>
<evidence type="ECO:0000256" key="13">
    <source>
        <dbReference type="SAM" id="Phobius"/>
    </source>
</evidence>
<dbReference type="SMART" id="SM00086">
    <property type="entry name" value="PAC"/>
    <property type="match status" value="2"/>
</dbReference>
<dbReference type="InterPro" id="IPR005467">
    <property type="entry name" value="His_kinase_dom"/>
</dbReference>
<dbReference type="PROSITE" id="PS50112">
    <property type="entry name" value="PAS"/>
    <property type="match status" value="2"/>
</dbReference>
<name>A0A150JAL1_9EURY</name>
<evidence type="ECO:0000256" key="6">
    <source>
        <dbReference type="ARBA" id="ARBA00022741"/>
    </source>
</evidence>
<sequence length="839" mass="96021">MRLMNNCVFISMIICLFLFLPLFSVITGDSSKLVLKVGLYEDEPLIFRDTNGNVKGLYADILGYIAAKEGWEIEYVYGTLNEGLVRIKDKEIDILTAVAYSPERATYTEFSNETVFPNWAQVYTRPSLEIESFLDLEYKRIAVVKGDIYYVGPNGIKNLMENFDLNCTFVEVNDYLEVIRLIEEERVDAGILTRLYESELQNNLKLAKSPLIYSPIKLLFGFPKASPQNQYLIEKIDYHLKILKDDHNSVYYSSINEYMPIYSVKEVQVFPKWLKTLIVAIFLVLIIFVTVSMILSREVKKRTNHLNQAIEDLQEEIAHRVSAENSLKESQKKYRELTDKLLLESKSKFESIYNNAAAGIDLLDKNFKFIDLNDRLAEMFGYNKSELIGKSILDFTFPEDIEITLKNLNSIVNGNIDIYSLEKRFKKKDGSIFWGDVSASAIMDENKNLQAIVGVIIDITSRKKAEELLEESEEKYRELVENANSILAKFDKEGRIISMNDFGLKLFGYEEHELKGKTWIETILPRIESNGKNLENLANEILNDPDKYSISINENIKKNGERIWVYWNNKPIYENGVLTGILSVGTDITERKKAEEELYKANKQLEEADRLKSIFLSSMSHELRTPLNSIIGFTGILLQGLAGDLNEEQKKQLGIIKKSSQHLLSLINDILDISKIEAGKLELDCENFDLKEVIEDVISTFDAIAKDKNLKIESIIPENVTIYNDKRRFKQIIINLVGNAIKYTNEGGVKIIGEVLDKNNIEIRIIDTGVGIKKEDLSRIFEPFQQLDEKLTKKVEGTGLGLHLVKKLLILMKGNISLESEYGKGSIFTIIMPLKERDE</sequence>
<feature type="coiled-coil region" evidence="12">
    <location>
        <begin position="296"/>
        <end position="340"/>
    </location>
</feature>
<dbReference type="InterPro" id="IPR036890">
    <property type="entry name" value="HATPase_C_sf"/>
</dbReference>
<dbReference type="SUPFAM" id="SSF47384">
    <property type="entry name" value="Homodimeric domain of signal transducing histidine kinase"/>
    <property type="match status" value="1"/>
</dbReference>
<dbReference type="InterPro" id="IPR001610">
    <property type="entry name" value="PAC"/>
</dbReference>
<feature type="domain" description="PAC" evidence="16">
    <location>
        <begin position="419"/>
        <end position="471"/>
    </location>
</feature>
<dbReference type="AlphaFoldDB" id="A0A150JAL1"/>
<dbReference type="InterPro" id="IPR035965">
    <property type="entry name" value="PAS-like_dom_sf"/>
</dbReference>
<dbReference type="CDD" id="cd00130">
    <property type="entry name" value="PAS"/>
    <property type="match status" value="2"/>
</dbReference>
<feature type="domain" description="PAS" evidence="15">
    <location>
        <begin position="472"/>
        <end position="524"/>
    </location>
</feature>
<keyword evidence="9" id="KW-0902">Two-component regulatory system</keyword>
<evidence type="ECO:0000313" key="18">
    <source>
        <dbReference type="Proteomes" id="UP000075578"/>
    </source>
</evidence>
<evidence type="ECO:0000259" key="14">
    <source>
        <dbReference type="PROSITE" id="PS50109"/>
    </source>
</evidence>
<feature type="domain" description="PAS" evidence="15">
    <location>
        <begin position="345"/>
        <end position="415"/>
    </location>
</feature>
<evidence type="ECO:0000256" key="9">
    <source>
        <dbReference type="ARBA" id="ARBA00023012"/>
    </source>
</evidence>
<dbReference type="Gene3D" id="3.40.190.10">
    <property type="entry name" value="Periplasmic binding protein-like II"/>
    <property type="match status" value="2"/>
</dbReference>
<dbReference type="Pfam" id="PF02518">
    <property type="entry name" value="HATPase_c"/>
    <property type="match status" value="1"/>
</dbReference>
<dbReference type="InterPro" id="IPR013767">
    <property type="entry name" value="PAS_fold"/>
</dbReference>
<dbReference type="PRINTS" id="PR00344">
    <property type="entry name" value="BCTRLSENSOR"/>
</dbReference>
<evidence type="ECO:0000256" key="3">
    <source>
        <dbReference type="ARBA" id="ARBA00012438"/>
    </source>
</evidence>
<dbReference type="GO" id="GO:0016020">
    <property type="term" value="C:membrane"/>
    <property type="evidence" value="ECO:0007669"/>
    <property type="project" value="UniProtKB-SubCell"/>
</dbReference>
<dbReference type="SMART" id="SM00062">
    <property type="entry name" value="PBPb"/>
    <property type="match status" value="1"/>
</dbReference>
<feature type="transmembrane region" description="Helical" evidence="13">
    <location>
        <begin position="273"/>
        <end position="295"/>
    </location>
</feature>
<keyword evidence="6" id="KW-0547">Nucleotide-binding</keyword>
<dbReference type="InterPro" id="IPR000700">
    <property type="entry name" value="PAS-assoc_C"/>
</dbReference>
<evidence type="ECO:0000256" key="12">
    <source>
        <dbReference type="SAM" id="Coils"/>
    </source>
</evidence>
<dbReference type="InterPro" id="IPR003594">
    <property type="entry name" value="HATPase_dom"/>
</dbReference>
<dbReference type="InterPro" id="IPR003661">
    <property type="entry name" value="HisK_dim/P_dom"/>
</dbReference>
<proteinExistence type="predicted"/>